<dbReference type="RefSeq" id="WP_188617869.1">
    <property type="nucleotide sequence ID" value="NZ_BMLV01000004.1"/>
</dbReference>
<dbReference type="Proteomes" id="UP000620064">
    <property type="component" value="Unassembled WGS sequence"/>
</dbReference>
<comment type="caution">
    <text evidence="1">The sequence shown here is derived from an EMBL/GenBank/DDBJ whole genome shotgun (WGS) entry which is preliminary data.</text>
</comment>
<reference evidence="2" key="1">
    <citation type="journal article" date="2019" name="Int. J. Syst. Evol. Microbiol.">
        <title>The Global Catalogue of Microorganisms (GCM) 10K type strain sequencing project: providing services to taxonomists for standard genome sequencing and annotation.</title>
        <authorList>
            <consortium name="The Broad Institute Genomics Platform"/>
            <consortium name="The Broad Institute Genome Sequencing Center for Infectious Disease"/>
            <person name="Wu L."/>
            <person name="Ma J."/>
        </authorList>
    </citation>
    <scope>NUCLEOTIDE SEQUENCE [LARGE SCALE GENOMIC DNA]</scope>
    <source>
        <strain evidence="2">CGMCC 1.7656</strain>
    </source>
</reference>
<proteinExistence type="predicted"/>
<accession>A0ABQ2NLE0</accession>
<name>A0ABQ2NLE0_9FLAO</name>
<keyword evidence="2" id="KW-1185">Reference proteome</keyword>
<evidence type="ECO:0000313" key="1">
    <source>
        <dbReference type="EMBL" id="GGP04883.1"/>
    </source>
</evidence>
<organism evidence="1 2">
    <name type="scientific">Cloacibacterium rupense</name>
    <dbReference type="NCBI Taxonomy" id="517423"/>
    <lineage>
        <taxon>Bacteria</taxon>
        <taxon>Pseudomonadati</taxon>
        <taxon>Bacteroidota</taxon>
        <taxon>Flavobacteriia</taxon>
        <taxon>Flavobacteriales</taxon>
        <taxon>Weeksellaceae</taxon>
    </lineage>
</organism>
<gene>
    <name evidence="1" type="ORF">GCM10010992_18870</name>
</gene>
<sequence length="125" mass="14564">MKNWLKYLLLSLSLIILVSGRFHSEPSFNSLNLSSAKKTLKNKAEDKSLILNIDQAADSEEILVELDEEDFSQSHHFSDFSFENNFYSTYSKLVESFLWQKIAFKNLQLGTLKNKIFILNRNLRI</sequence>
<dbReference type="EMBL" id="BMLV01000004">
    <property type="protein sequence ID" value="GGP04883.1"/>
    <property type="molecule type" value="Genomic_DNA"/>
</dbReference>
<protein>
    <submittedName>
        <fullName evidence="1">Uncharacterized protein</fullName>
    </submittedName>
</protein>
<evidence type="ECO:0000313" key="2">
    <source>
        <dbReference type="Proteomes" id="UP000620064"/>
    </source>
</evidence>